<accession>A0A9N8HXU8</accession>
<dbReference type="InterPro" id="IPR054246">
    <property type="entry name" value="DUF6973"/>
</dbReference>
<proteinExistence type="predicted"/>
<dbReference type="EMBL" id="CAICTM010002580">
    <property type="protein sequence ID" value="CAB9529677.1"/>
    <property type="molecule type" value="Genomic_DNA"/>
</dbReference>
<dbReference type="OrthoDB" id="9991842at2759"/>
<gene>
    <name evidence="3" type="ORF">SEMRO_2582_G331880.1</name>
</gene>
<keyword evidence="4" id="KW-1185">Reference proteome</keyword>
<dbReference type="AlphaFoldDB" id="A0A9N8HXU8"/>
<evidence type="ECO:0000313" key="4">
    <source>
        <dbReference type="Proteomes" id="UP001153069"/>
    </source>
</evidence>
<evidence type="ECO:0000313" key="3">
    <source>
        <dbReference type="EMBL" id="CAB9529677.1"/>
    </source>
</evidence>
<sequence length="294" mass="32690">MKLASFSALISWTLFLCRGHAEDVSRELMGIPGFIVTVTSTVGSKVAWRVIEKDDTPAVQDPNEVTIEFVHATDYADGESRVDLQEGEEYCLRVYKGSNEWEFGPRSGSNTLEVLCSDGIKRTPVKDSRIVVNSPSLEVTCFKAVEDLLSKYPPKLVSCTNGNSWAERGHLVAAIGPYDSWVAKDVSEEAWEVSGDTNLPGEHSGKRDAFRHCYFTCRLTQEIGLEQALEAGDIHESCFFQTQEDQDMDLHNNRVGSELGDGTDDSDECNTGCLQAVEDENLLWLSRRLLRGIQ</sequence>
<evidence type="ECO:0000259" key="2">
    <source>
        <dbReference type="Pfam" id="PF22322"/>
    </source>
</evidence>
<comment type="caution">
    <text evidence="3">The sequence shown here is derived from an EMBL/GenBank/DDBJ whole genome shotgun (WGS) entry which is preliminary data.</text>
</comment>
<feature type="chain" id="PRO_5040361899" description="DUF6973 domain-containing protein" evidence="1">
    <location>
        <begin position="22"/>
        <end position="294"/>
    </location>
</feature>
<keyword evidence="1" id="KW-0732">Signal</keyword>
<dbReference type="Pfam" id="PF22322">
    <property type="entry name" value="DUF6973"/>
    <property type="match status" value="1"/>
</dbReference>
<reference evidence="3" key="1">
    <citation type="submission" date="2020-06" db="EMBL/GenBank/DDBJ databases">
        <authorList>
            <consortium name="Plant Systems Biology data submission"/>
        </authorList>
    </citation>
    <scope>NUCLEOTIDE SEQUENCE</scope>
    <source>
        <strain evidence="3">D6</strain>
    </source>
</reference>
<name>A0A9N8HXU8_9STRA</name>
<evidence type="ECO:0000256" key="1">
    <source>
        <dbReference type="SAM" id="SignalP"/>
    </source>
</evidence>
<feature type="domain" description="DUF6973" evidence="2">
    <location>
        <begin position="177"/>
        <end position="267"/>
    </location>
</feature>
<protein>
    <recommendedName>
        <fullName evidence="2">DUF6973 domain-containing protein</fullName>
    </recommendedName>
</protein>
<organism evidence="3 4">
    <name type="scientific">Seminavis robusta</name>
    <dbReference type="NCBI Taxonomy" id="568900"/>
    <lineage>
        <taxon>Eukaryota</taxon>
        <taxon>Sar</taxon>
        <taxon>Stramenopiles</taxon>
        <taxon>Ochrophyta</taxon>
        <taxon>Bacillariophyta</taxon>
        <taxon>Bacillariophyceae</taxon>
        <taxon>Bacillariophycidae</taxon>
        <taxon>Naviculales</taxon>
        <taxon>Naviculaceae</taxon>
        <taxon>Seminavis</taxon>
    </lineage>
</organism>
<feature type="signal peptide" evidence="1">
    <location>
        <begin position="1"/>
        <end position="21"/>
    </location>
</feature>
<dbReference type="Proteomes" id="UP001153069">
    <property type="component" value="Unassembled WGS sequence"/>
</dbReference>